<gene>
    <name evidence="2" type="ORF">OJ997_03200</name>
</gene>
<sequence length="194" mass="20199">MRLATSAQMLLGGFVAVVALQHALVPELAPQRNMVSEYANAPFGWLMVCGFSAWALSFALTAALLRRDDPVLGTLFAGMCVGALLVAVFPTETIAGVLPAGVPRTAEGRLHDAGSGLITLALLAAVLIVAARPSTPACWRAWSLGLAMLAVSVNVILLAVGPSVGGLRQRALIVIGCLWHASLLRRARAQKLVG</sequence>
<keyword evidence="1" id="KW-0812">Transmembrane</keyword>
<dbReference type="EMBL" id="JAPDDP010000004">
    <property type="protein sequence ID" value="MDA0179292.1"/>
    <property type="molecule type" value="Genomic_DNA"/>
</dbReference>
<dbReference type="Proteomes" id="UP001147653">
    <property type="component" value="Unassembled WGS sequence"/>
</dbReference>
<name>A0A9X3NAU1_9ACTN</name>
<feature type="transmembrane region" description="Helical" evidence="1">
    <location>
        <begin position="72"/>
        <end position="90"/>
    </location>
</feature>
<keyword evidence="1" id="KW-1133">Transmembrane helix</keyword>
<dbReference type="Pfam" id="PF06197">
    <property type="entry name" value="DUF998"/>
    <property type="match status" value="1"/>
</dbReference>
<reference evidence="2" key="1">
    <citation type="submission" date="2022-10" db="EMBL/GenBank/DDBJ databases">
        <title>The WGS of Solirubrobacter phytolaccae KCTC 29190.</title>
        <authorList>
            <person name="Jiang Z."/>
        </authorList>
    </citation>
    <scope>NUCLEOTIDE SEQUENCE</scope>
    <source>
        <strain evidence="2">KCTC 29190</strain>
    </source>
</reference>
<keyword evidence="1" id="KW-0472">Membrane</keyword>
<feature type="transmembrane region" description="Helical" evidence="1">
    <location>
        <begin position="110"/>
        <end position="130"/>
    </location>
</feature>
<evidence type="ECO:0000256" key="1">
    <source>
        <dbReference type="SAM" id="Phobius"/>
    </source>
</evidence>
<dbReference type="AlphaFoldDB" id="A0A9X3NAU1"/>
<feature type="transmembrane region" description="Helical" evidence="1">
    <location>
        <begin position="43"/>
        <end position="65"/>
    </location>
</feature>
<feature type="transmembrane region" description="Helical" evidence="1">
    <location>
        <begin position="142"/>
        <end position="161"/>
    </location>
</feature>
<evidence type="ECO:0000313" key="3">
    <source>
        <dbReference type="Proteomes" id="UP001147653"/>
    </source>
</evidence>
<dbReference type="InterPro" id="IPR009339">
    <property type="entry name" value="DUF998"/>
</dbReference>
<dbReference type="RefSeq" id="WP_270023561.1">
    <property type="nucleotide sequence ID" value="NZ_JAPDDP010000004.1"/>
</dbReference>
<protein>
    <submittedName>
        <fullName evidence="2">DUF998 domain-containing protein</fullName>
    </submittedName>
</protein>
<keyword evidence="3" id="KW-1185">Reference proteome</keyword>
<comment type="caution">
    <text evidence="2">The sequence shown here is derived from an EMBL/GenBank/DDBJ whole genome shotgun (WGS) entry which is preliminary data.</text>
</comment>
<organism evidence="2 3">
    <name type="scientific">Solirubrobacter phytolaccae</name>
    <dbReference type="NCBI Taxonomy" id="1404360"/>
    <lineage>
        <taxon>Bacteria</taxon>
        <taxon>Bacillati</taxon>
        <taxon>Actinomycetota</taxon>
        <taxon>Thermoleophilia</taxon>
        <taxon>Solirubrobacterales</taxon>
        <taxon>Solirubrobacteraceae</taxon>
        <taxon>Solirubrobacter</taxon>
    </lineage>
</organism>
<proteinExistence type="predicted"/>
<evidence type="ECO:0000313" key="2">
    <source>
        <dbReference type="EMBL" id="MDA0179292.1"/>
    </source>
</evidence>
<accession>A0A9X3NAU1</accession>